<keyword evidence="3" id="KW-1185">Reference proteome</keyword>
<dbReference type="Proteomes" id="UP001257914">
    <property type="component" value="Unassembled WGS sequence"/>
</dbReference>
<organism evidence="2 3">
    <name type="scientific">Psychrosphaera aquimarina</name>
    <dbReference type="NCBI Taxonomy" id="2044854"/>
    <lineage>
        <taxon>Bacteria</taxon>
        <taxon>Pseudomonadati</taxon>
        <taxon>Pseudomonadota</taxon>
        <taxon>Gammaproteobacteria</taxon>
        <taxon>Alteromonadales</taxon>
        <taxon>Pseudoalteromonadaceae</taxon>
        <taxon>Psychrosphaera</taxon>
    </lineage>
</organism>
<gene>
    <name evidence="2" type="ORF">RT723_10780</name>
</gene>
<proteinExistence type="predicted"/>
<comment type="caution">
    <text evidence="2">The sequence shown here is derived from an EMBL/GenBank/DDBJ whole genome shotgun (WGS) entry which is preliminary data.</text>
</comment>
<dbReference type="EMBL" id="JAWCUA010000007">
    <property type="protein sequence ID" value="MDU0113473.1"/>
    <property type="molecule type" value="Genomic_DNA"/>
</dbReference>
<name>A0ABU3R1A9_9GAMM</name>
<sequence length="96" mass="11094">MYLSFNKYSKILRLIGFVFVCFGLFKGYSAIESMQDKTVNVVLNGVSRNDILAKLMGLFIPFILISVGLWLTMTKSKTLINVHKIREQFWDIFHGK</sequence>
<keyword evidence="1" id="KW-0812">Transmembrane</keyword>
<protein>
    <submittedName>
        <fullName evidence="2">Uncharacterized protein</fullName>
    </submittedName>
</protein>
<evidence type="ECO:0000313" key="3">
    <source>
        <dbReference type="Proteomes" id="UP001257914"/>
    </source>
</evidence>
<accession>A0ABU3R1A9</accession>
<reference evidence="2 3" key="1">
    <citation type="submission" date="2023-10" db="EMBL/GenBank/DDBJ databases">
        <title>Psychrosphaera aquimaarina strain SW33 isolated from seawater.</title>
        <authorList>
            <person name="Bayburt H."/>
            <person name="Kim J.M."/>
            <person name="Choi B.J."/>
            <person name="Jeon C.O."/>
        </authorList>
    </citation>
    <scope>NUCLEOTIDE SEQUENCE [LARGE SCALE GENOMIC DNA]</scope>
    <source>
        <strain evidence="2 3">KCTC 52743</strain>
    </source>
</reference>
<keyword evidence="1" id="KW-1133">Transmembrane helix</keyword>
<evidence type="ECO:0000256" key="1">
    <source>
        <dbReference type="SAM" id="Phobius"/>
    </source>
</evidence>
<feature type="transmembrane region" description="Helical" evidence="1">
    <location>
        <begin position="51"/>
        <end position="71"/>
    </location>
</feature>
<keyword evidence="1" id="KW-0472">Membrane</keyword>
<feature type="transmembrane region" description="Helical" evidence="1">
    <location>
        <begin position="12"/>
        <end position="31"/>
    </location>
</feature>
<evidence type="ECO:0000313" key="2">
    <source>
        <dbReference type="EMBL" id="MDU0113473.1"/>
    </source>
</evidence>
<dbReference type="RefSeq" id="WP_315947087.1">
    <property type="nucleotide sequence ID" value="NZ_JAWCUA010000007.1"/>
</dbReference>